<evidence type="ECO:0000256" key="1">
    <source>
        <dbReference type="ARBA" id="ARBA00004496"/>
    </source>
</evidence>
<comment type="caution">
    <text evidence="9">The sequence shown here is derived from an EMBL/GenBank/DDBJ whole genome shotgun (WGS) entry which is preliminary data.</text>
</comment>
<feature type="region of interest" description="Disordered" evidence="8">
    <location>
        <begin position="74"/>
        <end position="94"/>
    </location>
</feature>
<keyword evidence="7" id="KW-0175">Coiled coil</keyword>
<evidence type="ECO:0000256" key="8">
    <source>
        <dbReference type="SAM" id="MobiDB-lite"/>
    </source>
</evidence>
<dbReference type="AlphaFoldDB" id="A0AAN9XR62"/>
<name>A0AAN9XR62_PSOTE</name>
<dbReference type="Pfam" id="PF04949">
    <property type="entry name" value="Transcrip_act"/>
    <property type="match status" value="1"/>
</dbReference>
<comment type="similarity">
    <text evidence="3">Belongs to the GORAB family.</text>
</comment>
<dbReference type="PANTHER" id="PTHR21470:SF2">
    <property type="entry name" value="RAB6-INTERACTING GOLGIN"/>
    <property type="match status" value="1"/>
</dbReference>
<feature type="compositionally biased region" description="Basic and acidic residues" evidence="8">
    <location>
        <begin position="78"/>
        <end position="94"/>
    </location>
</feature>
<dbReference type="GO" id="GO:0005794">
    <property type="term" value="C:Golgi apparatus"/>
    <property type="evidence" value="ECO:0007669"/>
    <property type="project" value="UniProtKB-SubCell"/>
</dbReference>
<evidence type="ECO:0000313" key="10">
    <source>
        <dbReference type="Proteomes" id="UP001386955"/>
    </source>
</evidence>
<comment type="subcellular location">
    <subcellularLocation>
        <location evidence="1">Cytoplasm</location>
    </subcellularLocation>
    <subcellularLocation>
        <location evidence="2">Golgi apparatus</location>
    </subcellularLocation>
</comment>
<gene>
    <name evidence="9" type="ORF">VNO78_05813</name>
</gene>
<evidence type="ECO:0000256" key="2">
    <source>
        <dbReference type="ARBA" id="ARBA00004555"/>
    </source>
</evidence>
<proteinExistence type="inferred from homology"/>
<dbReference type="PANTHER" id="PTHR21470">
    <property type="entry name" value="RAB6-INTERACTING PROTEIN GORAB"/>
    <property type="match status" value="1"/>
</dbReference>
<dbReference type="Proteomes" id="UP001386955">
    <property type="component" value="Unassembled WGS sequence"/>
</dbReference>
<organism evidence="9 10">
    <name type="scientific">Psophocarpus tetragonolobus</name>
    <name type="common">Winged bean</name>
    <name type="synonym">Dolichos tetragonolobus</name>
    <dbReference type="NCBI Taxonomy" id="3891"/>
    <lineage>
        <taxon>Eukaryota</taxon>
        <taxon>Viridiplantae</taxon>
        <taxon>Streptophyta</taxon>
        <taxon>Embryophyta</taxon>
        <taxon>Tracheophyta</taxon>
        <taxon>Spermatophyta</taxon>
        <taxon>Magnoliopsida</taxon>
        <taxon>eudicotyledons</taxon>
        <taxon>Gunneridae</taxon>
        <taxon>Pentapetalae</taxon>
        <taxon>rosids</taxon>
        <taxon>fabids</taxon>
        <taxon>Fabales</taxon>
        <taxon>Fabaceae</taxon>
        <taxon>Papilionoideae</taxon>
        <taxon>50 kb inversion clade</taxon>
        <taxon>NPAAA clade</taxon>
        <taxon>indigoferoid/millettioid clade</taxon>
        <taxon>Phaseoleae</taxon>
        <taxon>Psophocarpus</taxon>
    </lineage>
</organism>
<protein>
    <recommendedName>
        <fullName evidence="4">RAB6-interacting golgin</fullName>
    </recommendedName>
</protein>
<keyword evidence="10" id="KW-1185">Reference proteome</keyword>
<reference evidence="9 10" key="1">
    <citation type="submission" date="2024-01" db="EMBL/GenBank/DDBJ databases">
        <title>The genomes of 5 underutilized Papilionoideae crops provide insights into root nodulation and disease resistanc.</title>
        <authorList>
            <person name="Jiang F."/>
        </authorList>
    </citation>
    <scope>NUCLEOTIDE SEQUENCE [LARGE SCALE GENOMIC DNA]</scope>
    <source>
        <strain evidence="9">DUOXIRENSHENG_FW03</strain>
        <tissue evidence="9">Leaves</tissue>
    </source>
</reference>
<evidence type="ECO:0000256" key="6">
    <source>
        <dbReference type="ARBA" id="ARBA00023034"/>
    </source>
</evidence>
<sequence>MFHIFKLSEFAQTTDFSFWITTCSGLTVPFRLCFSVLCLPDKLNVFLCSVKHLNLPYSMRGGCPVELPVPQGKVEPSFQEKEKKNRERKQERAGLGEEKSIVDFGAIMATPKQSYEEQQQQPNVQRVRNSGMVNSNLSPMRDDKEEEMSRSALAMFRAKEEEIERKKMEVRDKVHAYLGRVEEETKRLAEIRGELEGLTDPLRKEVAIVRKKIDNVNKELKPLGQTCQRKEREYKEALDAFNEKNKEKAQLVTKLMELVTESERLRMKKLEELSKNIDTLH</sequence>
<evidence type="ECO:0000256" key="7">
    <source>
        <dbReference type="ARBA" id="ARBA00023054"/>
    </source>
</evidence>
<keyword evidence="6" id="KW-0333">Golgi apparatus</keyword>
<keyword evidence="5" id="KW-0963">Cytoplasm</keyword>
<evidence type="ECO:0000256" key="3">
    <source>
        <dbReference type="ARBA" id="ARBA00005599"/>
    </source>
</evidence>
<dbReference type="InterPro" id="IPR007033">
    <property type="entry name" value="GORAB"/>
</dbReference>
<evidence type="ECO:0000256" key="4">
    <source>
        <dbReference type="ARBA" id="ARBA00014130"/>
    </source>
</evidence>
<accession>A0AAN9XR62</accession>
<dbReference type="EMBL" id="JAYMYS010000002">
    <property type="protein sequence ID" value="KAK7404828.1"/>
    <property type="molecule type" value="Genomic_DNA"/>
</dbReference>
<evidence type="ECO:0000313" key="9">
    <source>
        <dbReference type="EMBL" id="KAK7404828.1"/>
    </source>
</evidence>
<evidence type="ECO:0000256" key="5">
    <source>
        <dbReference type="ARBA" id="ARBA00022490"/>
    </source>
</evidence>